<dbReference type="PANTHER" id="PTHR47245">
    <property type="entry name" value="PEPTIDYLPROLYL ISOMERASE"/>
    <property type="match status" value="1"/>
</dbReference>
<keyword evidence="8 11" id="KW-0564">Palmitate</keyword>
<dbReference type="SUPFAM" id="SSF54534">
    <property type="entry name" value="FKBP-like"/>
    <property type="match status" value="1"/>
</dbReference>
<dbReference type="PROSITE" id="PS51257">
    <property type="entry name" value="PROKAR_LIPOPROTEIN"/>
    <property type="match status" value="1"/>
</dbReference>
<dbReference type="HOGENOM" id="CLU_034646_6_1_9"/>
<comment type="subcellular location">
    <subcellularLocation>
        <location evidence="2 11">Cell membrane</location>
        <topology evidence="2 11">Lipid-anchor</topology>
    </subcellularLocation>
</comment>
<evidence type="ECO:0000256" key="10">
    <source>
        <dbReference type="ARBA" id="ARBA00023288"/>
    </source>
</evidence>
<sequence length="300" mass="33321">MDLMKKVLLGFASIAMAFTLAACGSKTVATTSGGKITQDEYYSSLKDTSNGKQVLQEMIVNKVLEKQYGDKVTKKVVDKQYNAYKDQYGSSFKDILASNGMTEASLRKQIRSNALLKEAVKDNDKISSSDLKKEWKSYQPKVTVAQILVSKKSTAEDVIKQLNDGKDFAKLAKKYSTDSSSKNKGGKIAPFDDTNTTLDSDFKDAAFKLDEGKYTTKPVKTQYGYQVIKMLDKPAKGKMSDHTKELKERIWNKDMSDAPTLRKVITKVLKKGNVTIKDKDLKNVLDEYLGNSSSSSTSSK</sequence>
<feature type="domain" description="PpiC" evidence="13">
    <location>
        <begin position="139"/>
        <end position="232"/>
    </location>
</feature>
<keyword evidence="6 11" id="KW-0697">Rotamase</keyword>
<evidence type="ECO:0000313" key="15">
    <source>
        <dbReference type="Proteomes" id="UP000004470"/>
    </source>
</evidence>
<dbReference type="Pfam" id="PF00639">
    <property type="entry name" value="Rotamase"/>
    <property type="match status" value="1"/>
</dbReference>
<dbReference type="SUPFAM" id="SSF109998">
    <property type="entry name" value="Triger factor/SurA peptide-binding domain-like"/>
    <property type="match status" value="1"/>
</dbReference>
<accession>E0NER2</accession>
<keyword evidence="7 11" id="KW-0472">Membrane</keyword>
<comment type="similarity">
    <text evidence="3 11">Belongs to the PrsA family.</text>
</comment>
<dbReference type="InterPro" id="IPR027304">
    <property type="entry name" value="Trigger_fact/SurA_dom_sf"/>
</dbReference>
<dbReference type="HAMAP" id="MF_01145">
    <property type="entry name" value="Foldase_PrsA"/>
    <property type="match status" value="1"/>
</dbReference>
<evidence type="ECO:0000256" key="7">
    <source>
        <dbReference type="ARBA" id="ARBA00023136"/>
    </source>
</evidence>
<comment type="function">
    <text evidence="11">Plays a major role in protein secretion by helping the post-translocational extracellular folding of several secreted proteins.</text>
</comment>
<keyword evidence="9 11" id="KW-0413">Isomerase</keyword>
<dbReference type="InterPro" id="IPR050245">
    <property type="entry name" value="PrsA_foldase"/>
</dbReference>
<comment type="catalytic activity">
    <reaction evidence="1 11">
        <text>[protein]-peptidylproline (omega=180) = [protein]-peptidylproline (omega=0)</text>
        <dbReference type="Rhea" id="RHEA:16237"/>
        <dbReference type="Rhea" id="RHEA-COMP:10747"/>
        <dbReference type="Rhea" id="RHEA-COMP:10748"/>
        <dbReference type="ChEBI" id="CHEBI:83833"/>
        <dbReference type="ChEBI" id="CHEBI:83834"/>
        <dbReference type="EC" id="5.2.1.8"/>
    </reaction>
</comment>
<keyword evidence="10 11" id="KW-0449">Lipoprotein</keyword>
<dbReference type="PROSITE" id="PS50198">
    <property type="entry name" value="PPIC_PPIASE_2"/>
    <property type="match status" value="1"/>
</dbReference>
<dbReference type="Proteomes" id="UP000004470">
    <property type="component" value="Unassembled WGS sequence"/>
</dbReference>
<dbReference type="InterPro" id="IPR023059">
    <property type="entry name" value="Foldase_PrsA"/>
</dbReference>
<dbReference type="NCBIfam" id="NF003356">
    <property type="entry name" value="PRK04405.1"/>
    <property type="match status" value="1"/>
</dbReference>
<keyword evidence="15" id="KW-1185">Reference proteome</keyword>
<keyword evidence="5 11" id="KW-0732">Signal</keyword>
<evidence type="ECO:0000256" key="1">
    <source>
        <dbReference type="ARBA" id="ARBA00000971"/>
    </source>
</evidence>
<evidence type="ECO:0000256" key="4">
    <source>
        <dbReference type="ARBA" id="ARBA00022475"/>
    </source>
</evidence>
<dbReference type="AlphaFoldDB" id="E0NER2"/>
<evidence type="ECO:0000256" key="3">
    <source>
        <dbReference type="ARBA" id="ARBA00006071"/>
    </source>
</evidence>
<evidence type="ECO:0000256" key="9">
    <source>
        <dbReference type="ARBA" id="ARBA00023235"/>
    </source>
</evidence>
<evidence type="ECO:0000256" key="6">
    <source>
        <dbReference type="ARBA" id="ARBA00023110"/>
    </source>
</evidence>
<dbReference type="GO" id="GO:0006457">
    <property type="term" value="P:protein folding"/>
    <property type="evidence" value="ECO:0007669"/>
    <property type="project" value="UniProtKB-UniRule"/>
</dbReference>
<evidence type="ECO:0000256" key="8">
    <source>
        <dbReference type="ARBA" id="ARBA00023139"/>
    </source>
</evidence>
<dbReference type="eggNOG" id="COG0760">
    <property type="taxonomic scope" value="Bacteria"/>
</dbReference>
<reference evidence="14" key="1">
    <citation type="submission" date="2010-07" db="EMBL/GenBank/DDBJ databases">
        <authorList>
            <person name="Muzny D."/>
            <person name="Qin X."/>
            <person name="Deng J."/>
            <person name="Jiang H."/>
            <person name="Liu Y."/>
            <person name="Qu J."/>
            <person name="Song X.-Z."/>
            <person name="Zhang L."/>
            <person name="Thornton R."/>
            <person name="Coyle M."/>
            <person name="Francisco L."/>
            <person name="Jackson L."/>
            <person name="Javaid M."/>
            <person name="Korchina V."/>
            <person name="Kovar C."/>
            <person name="Mata R."/>
            <person name="Mathew T."/>
            <person name="Ngo R."/>
            <person name="Nguyen L."/>
            <person name="Nguyen N."/>
            <person name="Okwuonu G."/>
            <person name="Ongeri F."/>
            <person name="Pham C."/>
            <person name="Simmons D."/>
            <person name="Wilczek-Boney K."/>
            <person name="Hale W."/>
            <person name="Jakkamsetti A."/>
            <person name="Pham P."/>
            <person name="Ruth R."/>
            <person name="San Lucas F."/>
            <person name="Warren J."/>
            <person name="Zhang J."/>
            <person name="Zhao Z."/>
            <person name="Zhou C."/>
            <person name="Zhu D."/>
            <person name="Lee S."/>
            <person name="Bess C."/>
            <person name="Blankenburg K."/>
            <person name="Forbes L."/>
            <person name="Fu Q."/>
            <person name="Gubbala S."/>
            <person name="Hirani K."/>
            <person name="Jayaseelan J.C."/>
            <person name="Lara F."/>
            <person name="Munidasa M."/>
            <person name="Palculict T."/>
            <person name="Patil S."/>
            <person name="Pu L.-L."/>
            <person name="Saada N."/>
            <person name="Tang L."/>
            <person name="Weissenberger G."/>
            <person name="Zhu Y."/>
            <person name="Hemphill L."/>
            <person name="Shang Y."/>
            <person name="Youmans B."/>
            <person name="Ayvaz T."/>
            <person name="Ross M."/>
            <person name="Santibanez J."/>
            <person name="Aqrawi P."/>
            <person name="Gross S."/>
            <person name="Joshi V."/>
            <person name="Fowler G."/>
            <person name="Nazareth L."/>
            <person name="Reid J."/>
            <person name="Worley K."/>
            <person name="Petrosino J."/>
            <person name="Highlander S."/>
            <person name="Gibbs R."/>
        </authorList>
    </citation>
    <scope>NUCLEOTIDE SEQUENCE [LARGE SCALE GENOMIC DNA]</scope>
    <source>
        <strain evidence="14">DSM 20284</strain>
    </source>
</reference>
<dbReference type="InterPro" id="IPR046357">
    <property type="entry name" value="PPIase_dom_sf"/>
</dbReference>
<proteinExistence type="inferred from homology"/>
<gene>
    <name evidence="11 14" type="primary">prsA</name>
    <name evidence="14" type="ORF">HMPREF0623_0124</name>
</gene>
<comment type="caution">
    <text evidence="14">The sequence shown here is derived from an EMBL/GenBank/DDBJ whole genome shotgun (WGS) entry which is preliminary data.</text>
</comment>
<evidence type="ECO:0000313" key="14">
    <source>
        <dbReference type="EMBL" id="EFL96073.1"/>
    </source>
</evidence>
<keyword evidence="4 11" id="KW-1003">Cell membrane</keyword>
<organism evidence="14 15">
    <name type="scientific">Pediococcus acidilactici DSM 20284</name>
    <dbReference type="NCBI Taxonomy" id="862514"/>
    <lineage>
        <taxon>Bacteria</taxon>
        <taxon>Bacillati</taxon>
        <taxon>Bacillota</taxon>
        <taxon>Bacilli</taxon>
        <taxon>Lactobacillales</taxon>
        <taxon>Lactobacillaceae</taxon>
        <taxon>Pediococcus</taxon>
        <taxon>Pediococcus acidilactici group</taxon>
    </lineage>
</organism>
<dbReference type="InterPro" id="IPR000297">
    <property type="entry name" value="PPIase_PpiC"/>
</dbReference>
<evidence type="ECO:0000259" key="13">
    <source>
        <dbReference type="PROSITE" id="PS50198"/>
    </source>
</evidence>
<dbReference type="EC" id="5.2.1.8" evidence="11"/>
<name>E0NER2_PEDAC</name>
<feature type="chain" id="PRO_5038937129" description="Foldase protein PrsA" evidence="12">
    <location>
        <begin position="22"/>
        <end position="300"/>
    </location>
</feature>
<dbReference type="EMBL" id="AEEG01000002">
    <property type="protein sequence ID" value="EFL96073.1"/>
    <property type="molecule type" value="Genomic_DNA"/>
</dbReference>
<evidence type="ECO:0000256" key="12">
    <source>
        <dbReference type="SAM" id="SignalP"/>
    </source>
</evidence>
<dbReference type="GO" id="GO:0005886">
    <property type="term" value="C:plasma membrane"/>
    <property type="evidence" value="ECO:0007669"/>
    <property type="project" value="UniProtKB-SubCell"/>
</dbReference>
<dbReference type="PANTHER" id="PTHR47245:SF1">
    <property type="entry name" value="FOLDASE PROTEIN PRSA"/>
    <property type="match status" value="1"/>
</dbReference>
<dbReference type="Gene3D" id="3.10.50.40">
    <property type="match status" value="1"/>
</dbReference>
<protein>
    <recommendedName>
        <fullName evidence="11">Foldase protein PrsA</fullName>
        <ecNumber evidence="11">5.2.1.8</ecNumber>
    </recommendedName>
</protein>
<dbReference type="GO" id="GO:0003755">
    <property type="term" value="F:peptidyl-prolyl cis-trans isomerase activity"/>
    <property type="evidence" value="ECO:0007669"/>
    <property type="project" value="UniProtKB-UniRule"/>
</dbReference>
<feature type="signal peptide" evidence="12">
    <location>
        <begin position="1"/>
        <end position="21"/>
    </location>
</feature>
<evidence type="ECO:0000256" key="5">
    <source>
        <dbReference type="ARBA" id="ARBA00022729"/>
    </source>
</evidence>
<evidence type="ECO:0000256" key="11">
    <source>
        <dbReference type="HAMAP-Rule" id="MF_01145"/>
    </source>
</evidence>
<evidence type="ECO:0000256" key="2">
    <source>
        <dbReference type="ARBA" id="ARBA00004193"/>
    </source>
</evidence>